<dbReference type="PRINTS" id="PR00038">
    <property type="entry name" value="HTHLUXR"/>
</dbReference>
<dbReference type="OrthoDB" id="9814495at2"/>
<dbReference type="SUPFAM" id="SSF46894">
    <property type="entry name" value="C-terminal effector domain of the bipartite response regulators"/>
    <property type="match status" value="1"/>
</dbReference>
<dbReference type="SUPFAM" id="SSF52172">
    <property type="entry name" value="CheY-like"/>
    <property type="match status" value="1"/>
</dbReference>
<evidence type="ECO:0000259" key="4">
    <source>
        <dbReference type="PROSITE" id="PS50043"/>
    </source>
</evidence>
<name>A0A495VBE2_9GAMM</name>
<dbReference type="PROSITE" id="PS00622">
    <property type="entry name" value="HTH_LUXR_1"/>
    <property type="match status" value="1"/>
</dbReference>
<evidence type="ECO:0000313" key="7">
    <source>
        <dbReference type="Proteomes" id="UP000274556"/>
    </source>
</evidence>
<comment type="caution">
    <text evidence="6">The sequence shown here is derived from an EMBL/GenBank/DDBJ whole genome shotgun (WGS) entry which is preliminary data.</text>
</comment>
<protein>
    <submittedName>
        <fullName evidence="6">LuxR family two component transcriptional regulator</fullName>
    </submittedName>
</protein>
<dbReference type="Proteomes" id="UP000274556">
    <property type="component" value="Unassembled WGS sequence"/>
</dbReference>
<dbReference type="SMART" id="SM00448">
    <property type="entry name" value="REC"/>
    <property type="match status" value="1"/>
</dbReference>
<organism evidence="6 7">
    <name type="scientific">Thiocapsa rosea</name>
    <dbReference type="NCBI Taxonomy" id="69360"/>
    <lineage>
        <taxon>Bacteria</taxon>
        <taxon>Pseudomonadati</taxon>
        <taxon>Pseudomonadota</taxon>
        <taxon>Gammaproteobacteria</taxon>
        <taxon>Chromatiales</taxon>
        <taxon>Chromatiaceae</taxon>
        <taxon>Thiocapsa</taxon>
    </lineage>
</organism>
<keyword evidence="7" id="KW-1185">Reference proteome</keyword>
<feature type="modified residue" description="4-aspartylphosphate" evidence="3">
    <location>
        <position position="55"/>
    </location>
</feature>
<dbReference type="EMBL" id="RBXL01000001">
    <property type="protein sequence ID" value="RKT45775.1"/>
    <property type="molecule type" value="Genomic_DNA"/>
</dbReference>
<feature type="domain" description="Response regulatory" evidence="5">
    <location>
        <begin position="4"/>
        <end position="120"/>
    </location>
</feature>
<dbReference type="GO" id="GO:0003677">
    <property type="term" value="F:DNA binding"/>
    <property type="evidence" value="ECO:0007669"/>
    <property type="project" value="UniProtKB-KW"/>
</dbReference>
<feature type="domain" description="HTH luxR-type" evidence="4">
    <location>
        <begin position="145"/>
        <end position="210"/>
    </location>
</feature>
<dbReference type="PROSITE" id="PS50043">
    <property type="entry name" value="HTH_LUXR_2"/>
    <property type="match status" value="1"/>
</dbReference>
<dbReference type="AlphaFoldDB" id="A0A495VBE2"/>
<evidence type="ECO:0000256" key="1">
    <source>
        <dbReference type="ARBA" id="ARBA00022553"/>
    </source>
</evidence>
<evidence type="ECO:0000256" key="3">
    <source>
        <dbReference type="PROSITE-ProRule" id="PRU00169"/>
    </source>
</evidence>
<keyword evidence="1 3" id="KW-0597">Phosphoprotein</keyword>
<dbReference type="SMART" id="SM00421">
    <property type="entry name" value="HTH_LUXR"/>
    <property type="match status" value="1"/>
</dbReference>
<dbReference type="Pfam" id="PF00072">
    <property type="entry name" value="Response_reg"/>
    <property type="match status" value="1"/>
</dbReference>
<dbReference type="Pfam" id="PF00196">
    <property type="entry name" value="GerE"/>
    <property type="match status" value="1"/>
</dbReference>
<gene>
    <name evidence="6" type="ORF">BDD21_3249</name>
</gene>
<dbReference type="GO" id="GO:0006355">
    <property type="term" value="P:regulation of DNA-templated transcription"/>
    <property type="evidence" value="ECO:0007669"/>
    <property type="project" value="InterPro"/>
</dbReference>
<keyword evidence="2" id="KW-0238">DNA-binding</keyword>
<accession>A0A495VBE2</accession>
<dbReference type="InterPro" id="IPR058245">
    <property type="entry name" value="NreC/VraR/RcsB-like_REC"/>
</dbReference>
<dbReference type="GO" id="GO:0000160">
    <property type="term" value="P:phosphorelay signal transduction system"/>
    <property type="evidence" value="ECO:0007669"/>
    <property type="project" value="InterPro"/>
</dbReference>
<reference evidence="6 7" key="1">
    <citation type="submission" date="2018-10" db="EMBL/GenBank/DDBJ databases">
        <title>Genomic Encyclopedia of Archaeal and Bacterial Type Strains, Phase II (KMG-II): from individual species to whole genera.</title>
        <authorList>
            <person name="Goeker M."/>
        </authorList>
    </citation>
    <scope>NUCLEOTIDE SEQUENCE [LARGE SCALE GENOMIC DNA]</scope>
    <source>
        <strain evidence="6 7">DSM 235</strain>
    </source>
</reference>
<dbReference type="InterPro" id="IPR001789">
    <property type="entry name" value="Sig_transdc_resp-reg_receiver"/>
</dbReference>
<dbReference type="CDD" id="cd06170">
    <property type="entry name" value="LuxR_C_like"/>
    <property type="match status" value="1"/>
</dbReference>
<sequence>MTINIVAADSHPIVLMALENLLSSEPDLHLSALCTNGAQCLDAVREHTPDILIIDIAMSEMDGFEVLRRLADQNPSIRVVLFTASVDEHQLKQAMRLGVAGIVLKCMAPSFLVQCLRKVVAGGQWFEKVSSGRALASMLKREDGLRQVSGILTSREIELTRLVSDGLGNRDIADRLHISEGTVKVHLHRIYRKLGLKNRIALGCFAREIGLV</sequence>
<dbReference type="InterPro" id="IPR000792">
    <property type="entry name" value="Tscrpt_reg_LuxR_C"/>
</dbReference>
<proteinExistence type="predicted"/>
<dbReference type="InterPro" id="IPR016032">
    <property type="entry name" value="Sig_transdc_resp-reg_C-effctor"/>
</dbReference>
<dbReference type="Gene3D" id="3.40.50.2300">
    <property type="match status" value="1"/>
</dbReference>
<evidence type="ECO:0000256" key="2">
    <source>
        <dbReference type="ARBA" id="ARBA00023125"/>
    </source>
</evidence>
<evidence type="ECO:0000313" key="6">
    <source>
        <dbReference type="EMBL" id="RKT45775.1"/>
    </source>
</evidence>
<dbReference type="PANTHER" id="PTHR43214">
    <property type="entry name" value="TWO-COMPONENT RESPONSE REGULATOR"/>
    <property type="match status" value="1"/>
</dbReference>
<dbReference type="InterPro" id="IPR011006">
    <property type="entry name" value="CheY-like_superfamily"/>
</dbReference>
<dbReference type="InterPro" id="IPR039420">
    <property type="entry name" value="WalR-like"/>
</dbReference>
<evidence type="ECO:0000259" key="5">
    <source>
        <dbReference type="PROSITE" id="PS50110"/>
    </source>
</evidence>
<dbReference type="RefSeq" id="WP_120797978.1">
    <property type="nucleotide sequence ID" value="NZ_RBXL01000001.1"/>
</dbReference>
<dbReference type="PROSITE" id="PS50110">
    <property type="entry name" value="RESPONSE_REGULATORY"/>
    <property type="match status" value="1"/>
</dbReference>
<dbReference type="CDD" id="cd17535">
    <property type="entry name" value="REC_NarL-like"/>
    <property type="match status" value="1"/>
</dbReference>